<sequence>MLTTTSDEPLSVGESYLVLPASEASLRGIIAQPSLISPDVGDNLKTNAMSLSFRVLLPPIEVSSQDPVAVLLPVTQLQHQRKTTKAVNWTTTLTDDQPMLSVTVASPLGQTSIKGLLDTGADVTIISVRDWPDAWPEEGTIMNVTGVGGTLKPKRSKHILTFTDPDNNVASCRPLILPLPTTLWGRDILGQWGTKLKTNL</sequence>
<dbReference type="InterPro" id="IPR018061">
    <property type="entry name" value="Retropepsins"/>
</dbReference>
<dbReference type="Proteomes" id="UP001145742">
    <property type="component" value="Unassembled WGS sequence"/>
</dbReference>
<dbReference type="InterPro" id="IPR001969">
    <property type="entry name" value="Aspartic_peptidase_AS"/>
</dbReference>
<reference evidence="5" key="1">
    <citation type="submission" date="2019-10" db="EMBL/GenBank/DDBJ databases">
        <authorList>
            <person name="Soares A.E.R."/>
            <person name="Aleixo A."/>
            <person name="Schneider P."/>
            <person name="Miyaki C.Y."/>
            <person name="Schneider M.P."/>
            <person name="Mello C."/>
            <person name="Vasconcelos A.T.R."/>
        </authorList>
    </citation>
    <scope>NUCLEOTIDE SEQUENCE</scope>
    <source>
        <tissue evidence="5">Muscle</tissue>
    </source>
</reference>
<dbReference type="InterPro" id="IPR001995">
    <property type="entry name" value="Peptidase_A2_cat"/>
</dbReference>
<dbReference type="PANTHER" id="PTHR19422">
    <property type="entry name" value="GAG RETROVIRAL POLYPROTEIN"/>
    <property type="match status" value="1"/>
</dbReference>
<keyword evidence="1" id="KW-0645">Protease</keyword>
<dbReference type="PROSITE" id="PS00141">
    <property type="entry name" value="ASP_PROTEASE"/>
    <property type="match status" value="1"/>
</dbReference>
<evidence type="ECO:0000313" key="5">
    <source>
        <dbReference type="EMBL" id="KAJ7428773.1"/>
    </source>
</evidence>
<dbReference type="EMBL" id="WHWB01015153">
    <property type="protein sequence ID" value="KAJ7428773.1"/>
    <property type="molecule type" value="Genomic_DNA"/>
</dbReference>
<dbReference type="InterPro" id="IPR021109">
    <property type="entry name" value="Peptidase_aspartic_dom_sf"/>
</dbReference>
<evidence type="ECO:0000256" key="2">
    <source>
        <dbReference type="ARBA" id="ARBA00022750"/>
    </source>
</evidence>
<dbReference type="PROSITE" id="PS50175">
    <property type="entry name" value="ASP_PROT_RETROV"/>
    <property type="match status" value="1"/>
</dbReference>
<dbReference type="SUPFAM" id="SSF50630">
    <property type="entry name" value="Acid proteases"/>
    <property type="match status" value="1"/>
</dbReference>
<accession>A0ABQ9DVU3</accession>
<dbReference type="InterPro" id="IPR034170">
    <property type="entry name" value="Retropepsin-like_cat_dom"/>
</dbReference>
<organism evidence="5 6">
    <name type="scientific">Willisornis vidua</name>
    <name type="common">Xingu scale-backed antbird</name>
    <dbReference type="NCBI Taxonomy" id="1566151"/>
    <lineage>
        <taxon>Eukaryota</taxon>
        <taxon>Metazoa</taxon>
        <taxon>Chordata</taxon>
        <taxon>Craniata</taxon>
        <taxon>Vertebrata</taxon>
        <taxon>Euteleostomi</taxon>
        <taxon>Archelosauria</taxon>
        <taxon>Archosauria</taxon>
        <taxon>Dinosauria</taxon>
        <taxon>Saurischia</taxon>
        <taxon>Theropoda</taxon>
        <taxon>Coelurosauria</taxon>
        <taxon>Aves</taxon>
        <taxon>Neognathae</taxon>
        <taxon>Neoaves</taxon>
        <taxon>Telluraves</taxon>
        <taxon>Australaves</taxon>
        <taxon>Passeriformes</taxon>
        <taxon>Thamnophilidae</taxon>
        <taxon>Willisornis</taxon>
    </lineage>
</organism>
<keyword evidence="2" id="KW-0064">Aspartyl protease</keyword>
<dbReference type="Gene3D" id="2.40.70.10">
    <property type="entry name" value="Acid Proteases"/>
    <property type="match status" value="1"/>
</dbReference>
<name>A0ABQ9DVU3_9PASS</name>
<proteinExistence type="predicted"/>
<dbReference type="Pfam" id="PF00077">
    <property type="entry name" value="RVP"/>
    <property type="match status" value="1"/>
</dbReference>
<evidence type="ECO:0000256" key="3">
    <source>
        <dbReference type="ARBA" id="ARBA00022801"/>
    </source>
</evidence>
<dbReference type="PANTHER" id="PTHR19422:SF123">
    <property type="entry name" value="RT1 CLASS I, LOCUS CE15"/>
    <property type="match status" value="1"/>
</dbReference>
<protein>
    <submittedName>
        <fullName evidence="5">Endogenous retrovirus group K member 8 Pro protein-like protein</fullName>
    </submittedName>
</protein>
<keyword evidence="3" id="KW-0378">Hydrolase</keyword>
<dbReference type="InterPro" id="IPR051592">
    <property type="entry name" value="HERV-K_Pro_peptidase_A2"/>
</dbReference>
<keyword evidence="6" id="KW-1185">Reference proteome</keyword>
<evidence type="ECO:0000256" key="1">
    <source>
        <dbReference type="ARBA" id="ARBA00022670"/>
    </source>
</evidence>
<evidence type="ECO:0000313" key="6">
    <source>
        <dbReference type="Proteomes" id="UP001145742"/>
    </source>
</evidence>
<feature type="domain" description="Peptidase A2" evidence="4">
    <location>
        <begin position="113"/>
        <end position="188"/>
    </location>
</feature>
<dbReference type="CDD" id="cd05482">
    <property type="entry name" value="HIV_retropepsin_like"/>
    <property type="match status" value="1"/>
</dbReference>
<comment type="caution">
    <text evidence="5">The sequence shown here is derived from an EMBL/GenBank/DDBJ whole genome shotgun (WGS) entry which is preliminary data.</text>
</comment>
<evidence type="ECO:0000259" key="4">
    <source>
        <dbReference type="PROSITE" id="PS50175"/>
    </source>
</evidence>
<gene>
    <name evidence="5" type="ORF">WISP_00775</name>
</gene>